<dbReference type="EMBL" id="CP073084">
    <property type="protein sequence ID" value="QUE53527.1"/>
    <property type="molecule type" value="Genomic_DNA"/>
</dbReference>
<evidence type="ECO:0000313" key="2">
    <source>
        <dbReference type="Proteomes" id="UP000677616"/>
    </source>
</evidence>
<organism evidence="1 2">
    <name type="scientific">Streptococcus oriscaviae</name>
    <dbReference type="NCBI Taxonomy" id="2781599"/>
    <lineage>
        <taxon>Bacteria</taxon>
        <taxon>Bacillati</taxon>
        <taxon>Bacillota</taxon>
        <taxon>Bacilli</taxon>
        <taxon>Lactobacillales</taxon>
        <taxon>Streptococcaceae</taxon>
        <taxon>Streptococcus</taxon>
    </lineage>
</organism>
<name>A0ABX7YIA3_9STRE</name>
<dbReference type="Proteomes" id="UP000677616">
    <property type="component" value="Chromosome"/>
</dbReference>
<reference evidence="1 2" key="1">
    <citation type="submission" date="2021-04" db="EMBL/GenBank/DDBJ databases">
        <title>Complete genome sequence of a novel Streptococcus species.</title>
        <authorList>
            <person name="Teng J.L.L."/>
        </authorList>
    </citation>
    <scope>NUCLEOTIDE SEQUENCE [LARGE SCALE GENOMIC DNA]</scope>
    <source>
        <strain evidence="1 2">HKU75</strain>
    </source>
</reference>
<dbReference type="Pfam" id="PF04463">
    <property type="entry name" value="2-thiour_desulf"/>
    <property type="match status" value="1"/>
</dbReference>
<dbReference type="PANTHER" id="PTHR30087">
    <property type="entry name" value="INNER MEMBRANE PROTEIN"/>
    <property type="match status" value="1"/>
</dbReference>
<keyword evidence="2" id="KW-1185">Reference proteome</keyword>
<dbReference type="PANTHER" id="PTHR30087:SF1">
    <property type="entry name" value="HYPOTHETICAL CYTOSOLIC PROTEIN"/>
    <property type="match status" value="1"/>
</dbReference>
<proteinExistence type="predicted"/>
<evidence type="ECO:0000313" key="1">
    <source>
        <dbReference type="EMBL" id="QUE53527.1"/>
    </source>
</evidence>
<gene>
    <name evidence="1" type="ORF">INT76_06575</name>
</gene>
<sequence>MFQLRRKKSTKNYPNKTQVASFIVQTSGAKRLENRQACVLVSACLLGENCKYNGGNNYNQAVVDFVADKAVLPVCPEVAGGLPVPRKPVEIVGGSVRDADGKSYDSAFQLGIAKTLESIEGQDIELAILQSRSPSCGLKQIYDGTFSGQKVAGSGLFAQALQAKGYQVVDAEDIK</sequence>
<protein>
    <submittedName>
        <fullName evidence="1">DUF523 domain-containing protein</fullName>
    </submittedName>
</protein>
<dbReference type="InterPro" id="IPR007553">
    <property type="entry name" value="2-thiour_desulf"/>
</dbReference>
<accession>A0ABX7YIA3</accession>